<evidence type="ECO:0000313" key="3">
    <source>
        <dbReference type="Proteomes" id="UP000054485"/>
    </source>
</evidence>
<feature type="domain" description="BBC1/AIM3 cysteine proteinase-fold" evidence="1">
    <location>
        <begin position="3"/>
        <end position="154"/>
    </location>
</feature>
<reference evidence="2 3" key="1">
    <citation type="submission" date="2014-04" db="EMBL/GenBank/DDBJ databases">
        <authorList>
            <consortium name="DOE Joint Genome Institute"/>
            <person name="Kuo A."/>
            <person name="Ruytinx J."/>
            <person name="Rineau F."/>
            <person name="Colpaert J."/>
            <person name="Kohler A."/>
            <person name="Nagy L.G."/>
            <person name="Floudas D."/>
            <person name="Copeland A."/>
            <person name="Barry K.W."/>
            <person name="Cichocki N."/>
            <person name="Veneault-Fourrey C."/>
            <person name="LaButti K."/>
            <person name="Lindquist E.A."/>
            <person name="Lipzen A."/>
            <person name="Lundell T."/>
            <person name="Morin E."/>
            <person name="Murat C."/>
            <person name="Sun H."/>
            <person name="Tunlid A."/>
            <person name="Henrissat B."/>
            <person name="Grigoriev I.V."/>
            <person name="Hibbett D.S."/>
            <person name="Martin F."/>
            <person name="Nordberg H.P."/>
            <person name="Cantor M.N."/>
            <person name="Hua S.X."/>
        </authorList>
    </citation>
    <scope>NUCLEOTIDE SEQUENCE [LARGE SCALE GENOMIC DNA]</scope>
    <source>
        <strain evidence="2 3">UH-Slu-Lm8-n1</strain>
    </source>
</reference>
<sequence length="187" mass="20450">MVLWGKIGVQVVESATKLFEKSKRSLVGDGSYAGFVKAAFAQVPDAQRVSGEGEDWGYLIYVQTAGSVQRRIADILPGDVIAFWDAKLKGHKGLHTYSQTVGAGENSPLVGVVSEVESKKSKVRVWQANQHVGQQTVENVSYRLEDLKSGVVKVRYPSFVLLSPDSMFALHCPGVPCHGSLSLYRFH</sequence>
<keyword evidence="3" id="KW-1185">Reference proteome</keyword>
<name>A0A0C9ZT63_9AGAM</name>
<reference evidence="3" key="2">
    <citation type="submission" date="2015-01" db="EMBL/GenBank/DDBJ databases">
        <title>Evolutionary Origins and Diversification of the Mycorrhizal Mutualists.</title>
        <authorList>
            <consortium name="DOE Joint Genome Institute"/>
            <consortium name="Mycorrhizal Genomics Consortium"/>
            <person name="Kohler A."/>
            <person name="Kuo A."/>
            <person name="Nagy L.G."/>
            <person name="Floudas D."/>
            <person name="Copeland A."/>
            <person name="Barry K.W."/>
            <person name="Cichocki N."/>
            <person name="Veneault-Fourrey C."/>
            <person name="LaButti K."/>
            <person name="Lindquist E.A."/>
            <person name="Lipzen A."/>
            <person name="Lundell T."/>
            <person name="Morin E."/>
            <person name="Murat C."/>
            <person name="Riley R."/>
            <person name="Ohm R."/>
            <person name="Sun H."/>
            <person name="Tunlid A."/>
            <person name="Henrissat B."/>
            <person name="Grigoriev I.V."/>
            <person name="Hibbett D.S."/>
            <person name="Martin F."/>
        </authorList>
    </citation>
    <scope>NUCLEOTIDE SEQUENCE [LARGE SCALE GENOMIC DNA]</scope>
    <source>
        <strain evidence="3">UH-Slu-Lm8-n1</strain>
    </source>
</reference>
<dbReference type="InterPro" id="IPR057402">
    <property type="entry name" value="AIM3_BBC1_C"/>
</dbReference>
<organism evidence="2 3">
    <name type="scientific">Suillus luteus UH-Slu-Lm8-n1</name>
    <dbReference type="NCBI Taxonomy" id="930992"/>
    <lineage>
        <taxon>Eukaryota</taxon>
        <taxon>Fungi</taxon>
        <taxon>Dikarya</taxon>
        <taxon>Basidiomycota</taxon>
        <taxon>Agaricomycotina</taxon>
        <taxon>Agaricomycetes</taxon>
        <taxon>Agaricomycetidae</taxon>
        <taxon>Boletales</taxon>
        <taxon>Suillineae</taxon>
        <taxon>Suillaceae</taxon>
        <taxon>Suillus</taxon>
    </lineage>
</organism>
<gene>
    <name evidence="2" type="ORF">CY34DRAFT_86122</name>
</gene>
<evidence type="ECO:0000259" key="1">
    <source>
        <dbReference type="Pfam" id="PF25459"/>
    </source>
</evidence>
<dbReference type="Proteomes" id="UP000054485">
    <property type="component" value="Unassembled WGS sequence"/>
</dbReference>
<evidence type="ECO:0000313" key="2">
    <source>
        <dbReference type="EMBL" id="KIK41035.1"/>
    </source>
</evidence>
<dbReference type="HOGENOM" id="CLU_080462_1_0_1"/>
<dbReference type="InParanoid" id="A0A0C9ZT63"/>
<dbReference type="EMBL" id="KN835281">
    <property type="protein sequence ID" value="KIK41035.1"/>
    <property type="molecule type" value="Genomic_DNA"/>
</dbReference>
<dbReference type="AlphaFoldDB" id="A0A0C9ZT63"/>
<proteinExistence type="predicted"/>
<protein>
    <recommendedName>
        <fullName evidence="1">BBC1/AIM3 cysteine proteinase-fold domain-containing protein</fullName>
    </recommendedName>
</protein>
<dbReference type="STRING" id="930992.A0A0C9ZT63"/>
<accession>A0A0C9ZT63</accession>
<dbReference type="Pfam" id="PF25459">
    <property type="entry name" value="AIM3_BBC1_C"/>
    <property type="match status" value="1"/>
</dbReference>
<dbReference type="OrthoDB" id="207120at2759"/>